<keyword evidence="1" id="KW-0175">Coiled coil</keyword>
<feature type="coiled-coil region" evidence="1">
    <location>
        <begin position="311"/>
        <end position="367"/>
    </location>
</feature>
<dbReference type="PANTHER" id="PTHR43681">
    <property type="entry name" value="TRANSMEMBRANE GTPASE FZO"/>
    <property type="match status" value="1"/>
</dbReference>
<sequence length="578" mass="67205">MEQKPILNAAHHNPASAAGEVAWVSAVEQVYRLSEGWVDEALLRELHAFRQKALEQRFYLVMVGSFKRGKSSLINAMLGVDLAPVAVVPLTAIITLFEYADEAFAEVHFNHESPQRITLNEIAEYVTEEKNPQNIKRVSYVRIGYPAGLLRDVSIVDTPGVGSAFEHNTQTALSFVPKIDAALFVCSADTPVSRADLEFLQTLRAHVPRILFVLNKADLLNEKELIDILQYNRQQVNAAIGAEDHFSWHVVSCKSPTGKYAVQHLVTSLQQLIRTEKKQILNQSLRHQYRLLYNQISMQLRLQQETLLIPLHELEQKQQQLQQSMSLMQSRQEEFESLVNSRVRYIRQQVDETIQSLTQQLRRQLQEKYLLQSSRVWEAMQHQGFQSFQEQQTHQLIEAFQQVKSQLEQTTRQQFSELLETYASRSQTFLHELTQHLKSLLGVDFHLIADQFDLNVYTAFYFDYGKGLSAAYIPPPFWIRWMPASCGIKQYMRKLYNHYQQLLTTNASSIIYDLQYKIQESFRKFQYDLHTHLELLLNRIQQIIDDTLMHRREHSSQVQQRFSAIEKCLHELSAWEIG</sequence>
<dbReference type="STRING" id="1393122.SAMN05660895_2391"/>
<evidence type="ECO:0000313" key="3">
    <source>
        <dbReference type="EMBL" id="SFV36036.1"/>
    </source>
</evidence>
<keyword evidence="4" id="KW-1185">Reference proteome</keyword>
<dbReference type="OrthoDB" id="9802035at2"/>
<dbReference type="Gene3D" id="3.40.50.300">
    <property type="entry name" value="P-loop containing nucleotide triphosphate hydrolases"/>
    <property type="match status" value="1"/>
</dbReference>
<dbReference type="Proteomes" id="UP000199537">
    <property type="component" value="Unassembled WGS sequence"/>
</dbReference>
<dbReference type="InterPro" id="IPR051943">
    <property type="entry name" value="TRAFAC_Dynamin-like_GTPase"/>
</dbReference>
<dbReference type="Pfam" id="PF00350">
    <property type="entry name" value="Dynamin_N"/>
    <property type="match status" value="1"/>
</dbReference>
<evidence type="ECO:0000259" key="2">
    <source>
        <dbReference type="Pfam" id="PF00350"/>
    </source>
</evidence>
<dbReference type="InterPro" id="IPR045063">
    <property type="entry name" value="Dynamin_N"/>
</dbReference>
<name>A0A1I7NN21_9BACT</name>
<feature type="domain" description="Dynamin N-terminal" evidence="2">
    <location>
        <begin position="61"/>
        <end position="216"/>
    </location>
</feature>
<dbReference type="RefSeq" id="WP_092460770.1">
    <property type="nucleotide sequence ID" value="NZ_FPCJ01000001.1"/>
</dbReference>
<dbReference type="SUPFAM" id="SSF52540">
    <property type="entry name" value="P-loop containing nucleoside triphosphate hydrolases"/>
    <property type="match status" value="1"/>
</dbReference>
<dbReference type="InterPro" id="IPR027417">
    <property type="entry name" value="P-loop_NTPase"/>
</dbReference>
<dbReference type="EMBL" id="FPCJ01000001">
    <property type="protein sequence ID" value="SFV36036.1"/>
    <property type="molecule type" value="Genomic_DNA"/>
</dbReference>
<organism evidence="3 4">
    <name type="scientific">Thermoflavifilum thermophilum</name>
    <dbReference type="NCBI Taxonomy" id="1393122"/>
    <lineage>
        <taxon>Bacteria</taxon>
        <taxon>Pseudomonadati</taxon>
        <taxon>Bacteroidota</taxon>
        <taxon>Chitinophagia</taxon>
        <taxon>Chitinophagales</taxon>
        <taxon>Chitinophagaceae</taxon>
        <taxon>Thermoflavifilum</taxon>
    </lineage>
</organism>
<accession>A0A1I7NN21</accession>
<dbReference type="PANTHER" id="PTHR43681:SF1">
    <property type="entry name" value="SARCALUMENIN"/>
    <property type="match status" value="1"/>
</dbReference>
<evidence type="ECO:0000256" key="1">
    <source>
        <dbReference type="SAM" id="Coils"/>
    </source>
</evidence>
<evidence type="ECO:0000313" key="4">
    <source>
        <dbReference type="Proteomes" id="UP000199537"/>
    </source>
</evidence>
<dbReference type="AlphaFoldDB" id="A0A1I7NN21"/>
<reference evidence="4" key="1">
    <citation type="submission" date="2016-10" db="EMBL/GenBank/DDBJ databases">
        <authorList>
            <person name="Varghese N."/>
            <person name="Submissions S."/>
        </authorList>
    </citation>
    <scope>NUCLEOTIDE SEQUENCE [LARGE SCALE GENOMIC DNA]</scope>
    <source>
        <strain evidence="4">DSM 14807</strain>
    </source>
</reference>
<dbReference type="CDD" id="cd09912">
    <property type="entry name" value="DLP_2"/>
    <property type="match status" value="1"/>
</dbReference>
<gene>
    <name evidence="3" type="ORF">SAMN05660895_2391</name>
</gene>
<protein>
    <submittedName>
        <fullName evidence="3">Dynamin family protein</fullName>
    </submittedName>
</protein>
<proteinExistence type="predicted"/>